<evidence type="ECO:0000313" key="3">
    <source>
        <dbReference type="Proteomes" id="UP000216446"/>
    </source>
</evidence>
<feature type="transmembrane region" description="Helical" evidence="1">
    <location>
        <begin position="34"/>
        <end position="53"/>
    </location>
</feature>
<dbReference type="InParanoid" id="A0A259TW04"/>
<dbReference type="InterPro" id="IPR030888">
    <property type="entry name" value="Put_ccm"/>
</dbReference>
<proteinExistence type="predicted"/>
<protein>
    <recommendedName>
        <fullName evidence="4">CcmD family protein</fullName>
    </recommendedName>
</protein>
<dbReference type="Pfam" id="PF20077">
    <property type="entry name" value="CcmD_alt"/>
    <property type="match status" value="1"/>
</dbReference>
<evidence type="ECO:0008006" key="4">
    <source>
        <dbReference type="Google" id="ProtNLM"/>
    </source>
</evidence>
<dbReference type="NCBIfam" id="TIGR04391">
    <property type="entry name" value="CcmD_alt_fam"/>
    <property type="match status" value="1"/>
</dbReference>
<organism evidence="2 3">
    <name type="scientific">Rubricoccus marinus</name>
    <dbReference type="NCBI Taxonomy" id="716817"/>
    <lineage>
        <taxon>Bacteria</taxon>
        <taxon>Pseudomonadati</taxon>
        <taxon>Rhodothermota</taxon>
        <taxon>Rhodothermia</taxon>
        <taxon>Rhodothermales</taxon>
        <taxon>Rubricoccaceae</taxon>
        <taxon>Rubricoccus</taxon>
    </lineage>
</organism>
<dbReference type="AlphaFoldDB" id="A0A259TW04"/>
<keyword evidence="1" id="KW-0472">Membrane</keyword>
<sequence>MQADTTIAVLDTAAVQAVQAVQPIERVMLAENKLPVVLAVVLVVWVGILLLLWRTERRLARVEAELDRRDA</sequence>
<comment type="caution">
    <text evidence="2">The sequence shown here is derived from an EMBL/GenBank/DDBJ whole genome shotgun (WGS) entry which is preliminary data.</text>
</comment>
<keyword evidence="1" id="KW-0812">Transmembrane</keyword>
<accession>A0A259TW04</accession>
<evidence type="ECO:0000256" key="1">
    <source>
        <dbReference type="SAM" id="Phobius"/>
    </source>
</evidence>
<reference evidence="2 3" key="1">
    <citation type="submission" date="2016-11" db="EMBL/GenBank/DDBJ databases">
        <title>Study of marine rhodopsin-containing bacteria.</title>
        <authorList>
            <person name="Yoshizawa S."/>
            <person name="Kumagai Y."/>
            <person name="Kogure K."/>
        </authorList>
    </citation>
    <scope>NUCLEOTIDE SEQUENCE [LARGE SCALE GENOMIC DNA]</scope>
    <source>
        <strain evidence="2 3">SG-29</strain>
    </source>
</reference>
<keyword evidence="3" id="KW-1185">Reference proteome</keyword>
<gene>
    <name evidence="2" type="ORF">BSZ36_02325</name>
</gene>
<dbReference type="Proteomes" id="UP000216446">
    <property type="component" value="Unassembled WGS sequence"/>
</dbReference>
<keyword evidence="1" id="KW-1133">Transmembrane helix</keyword>
<name>A0A259TW04_9BACT</name>
<dbReference type="RefSeq" id="WP_094545602.1">
    <property type="nucleotide sequence ID" value="NZ_MQWB01000001.1"/>
</dbReference>
<dbReference type="EMBL" id="MQWB01000001">
    <property type="protein sequence ID" value="OZC01923.1"/>
    <property type="molecule type" value="Genomic_DNA"/>
</dbReference>
<evidence type="ECO:0000313" key="2">
    <source>
        <dbReference type="EMBL" id="OZC01923.1"/>
    </source>
</evidence>